<feature type="compositionally biased region" description="Basic and acidic residues" evidence="1">
    <location>
        <begin position="268"/>
        <end position="294"/>
    </location>
</feature>
<comment type="caution">
    <text evidence="2">The sequence shown here is derived from an EMBL/GenBank/DDBJ whole genome shotgun (WGS) entry which is preliminary data.</text>
</comment>
<evidence type="ECO:0000256" key="1">
    <source>
        <dbReference type="SAM" id="MobiDB-lite"/>
    </source>
</evidence>
<proteinExistence type="predicted"/>
<keyword evidence="3" id="KW-1185">Reference proteome</keyword>
<dbReference type="Proteomes" id="UP001492380">
    <property type="component" value="Unassembled WGS sequence"/>
</dbReference>
<accession>A0ABR1YFT6</accession>
<organism evidence="2 3">
    <name type="scientific">Phyllosticta capitalensis</name>
    <dbReference type="NCBI Taxonomy" id="121624"/>
    <lineage>
        <taxon>Eukaryota</taxon>
        <taxon>Fungi</taxon>
        <taxon>Dikarya</taxon>
        <taxon>Ascomycota</taxon>
        <taxon>Pezizomycotina</taxon>
        <taxon>Dothideomycetes</taxon>
        <taxon>Dothideomycetes incertae sedis</taxon>
        <taxon>Botryosphaeriales</taxon>
        <taxon>Phyllostictaceae</taxon>
        <taxon>Phyllosticta</taxon>
    </lineage>
</organism>
<dbReference type="EMBL" id="JBBWRZ010000009">
    <property type="protein sequence ID" value="KAK8228886.1"/>
    <property type="molecule type" value="Genomic_DNA"/>
</dbReference>
<evidence type="ECO:0000313" key="3">
    <source>
        <dbReference type="Proteomes" id="UP001492380"/>
    </source>
</evidence>
<name>A0ABR1YFT6_9PEZI</name>
<protein>
    <submittedName>
        <fullName evidence="2">Uncharacterized protein</fullName>
    </submittedName>
</protein>
<reference evidence="2 3" key="1">
    <citation type="submission" date="2024-04" db="EMBL/GenBank/DDBJ databases">
        <title>Phyllosticta paracitricarpa is synonymous to the EU quarantine fungus P. citricarpa based on phylogenomic analyses.</title>
        <authorList>
            <consortium name="Lawrence Berkeley National Laboratory"/>
            <person name="Van Ingen-Buijs V.A."/>
            <person name="Van Westerhoven A.C."/>
            <person name="Haridas S."/>
            <person name="Skiadas P."/>
            <person name="Martin F."/>
            <person name="Groenewald J.Z."/>
            <person name="Crous P.W."/>
            <person name="Seidl M.F."/>
        </authorList>
    </citation>
    <scope>NUCLEOTIDE SEQUENCE [LARGE SCALE GENOMIC DNA]</scope>
    <source>
        <strain evidence="2 3">CBS 123374</strain>
    </source>
</reference>
<evidence type="ECO:0000313" key="2">
    <source>
        <dbReference type="EMBL" id="KAK8228886.1"/>
    </source>
</evidence>
<feature type="region of interest" description="Disordered" evidence="1">
    <location>
        <begin position="252"/>
        <end position="294"/>
    </location>
</feature>
<gene>
    <name evidence="2" type="ORF">HDK90DRAFT_339781</name>
</gene>
<sequence length="294" mass="34040">MVPSRMSPIPEDYPPARDLEDLQAMNAFLSERVANLASEIDGLKTLKAELDDYRSGLKNRVDPTSKPSPLKSKFPLRREEYEDWTEELVRTISQHDAWFKDEERKLDYLIESASGFMRLFLRDRYGYRARDRACKSRPLKLKDALADLDVIFLPPDGDVVQRARRQWLRLELDPQFHFSAFLPKFLFYSHRAGFLDQAYRTTSLFRCLPRSARQRPDIKPFGSDKKNPPGSFRDLVDRLFAIEAEKKVDDGLVRSYTTGEPDSGEGPEIYRPELYEGAKRYPADLPGPERGDVD</sequence>